<dbReference type="InterPro" id="IPR035897">
    <property type="entry name" value="Toll_tir_struct_dom_sf"/>
</dbReference>
<feature type="domain" description="TIR" evidence="5">
    <location>
        <begin position="12"/>
        <end position="178"/>
    </location>
</feature>
<protein>
    <recommendedName>
        <fullName evidence="5">TIR domain-containing protein</fullName>
    </recommendedName>
</protein>
<dbReference type="Pfam" id="PF23598">
    <property type="entry name" value="LRR_14"/>
    <property type="match status" value="1"/>
</dbReference>
<reference evidence="6 7" key="1">
    <citation type="submission" date="2019-11" db="EMBL/GenBank/DDBJ databases">
        <authorList>
            <person name="Jiao W.-B."/>
            <person name="Schneeberger K."/>
        </authorList>
    </citation>
    <scope>NUCLEOTIDE SEQUENCE [LARGE SCALE GENOMIC DNA]</scope>
    <source>
        <strain evidence="7">cv. An-1</strain>
    </source>
</reference>
<gene>
    <name evidence="6" type="ORF">AN1_LOCUS6319</name>
</gene>
<dbReference type="InterPro" id="IPR001611">
    <property type="entry name" value="Leu-rich_rpt"/>
</dbReference>
<keyword evidence="2" id="KW-0677">Repeat</keyword>
<dbReference type="GO" id="GO:0051707">
    <property type="term" value="P:response to other organism"/>
    <property type="evidence" value="ECO:0007669"/>
    <property type="project" value="UniProtKB-ARBA"/>
</dbReference>
<keyword evidence="4" id="KW-0520">NAD</keyword>
<dbReference type="PROSITE" id="PS50104">
    <property type="entry name" value="TIR"/>
    <property type="match status" value="1"/>
</dbReference>
<dbReference type="InterPro" id="IPR042197">
    <property type="entry name" value="Apaf_helical"/>
</dbReference>
<dbReference type="InterPro" id="IPR011713">
    <property type="entry name" value="Leu-rich_rpt_3"/>
</dbReference>
<dbReference type="InterPro" id="IPR000157">
    <property type="entry name" value="TIR_dom"/>
</dbReference>
<dbReference type="Gene3D" id="1.10.8.430">
    <property type="entry name" value="Helical domain of apoptotic protease-activating factors"/>
    <property type="match status" value="1"/>
</dbReference>
<dbReference type="GO" id="GO:0043531">
    <property type="term" value="F:ADP binding"/>
    <property type="evidence" value="ECO:0007669"/>
    <property type="project" value="InterPro"/>
</dbReference>
<dbReference type="InterPro" id="IPR055414">
    <property type="entry name" value="LRR_R13L4/SHOC2-like"/>
</dbReference>
<evidence type="ECO:0000313" key="6">
    <source>
        <dbReference type="EMBL" id="VYS50849.1"/>
    </source>
</evidence>
<dbReference type="SUPFAM" id="SSF52200">
    <property type="entry name" value="Toll/Interleukin receptor TIR domain"/>
    <property type="match status" value="1"/>
</dbReference>
<evidence type="ECO:0000256" key="2">
    <source>
        <dbReference type="ARBA" id="ARBA00022737"/>
    </source>
</evidence>
<dbReference type="GO" id="GO:0007165">
    <property type="term" value="P:signal transduction"/>
    <property type="evidence" value="ECO:0007669"/>
    <property type="project" value="InterPro"/>
</dbReference>
<proteinExistence type="predicted"/>
<dbReference type="Pfam" id="PF01582">
    <property type="entry name" value="TIR"/>
    <property type="match status" value="1"/>
</dbReference>
<dbReference type="Gene3D" id="3.40.50.300">
    <property type="entry name" value="P-loop containing nucleotide triphosphate hydrolases"/>
    <property type="match status" value="1"/>
</dbReference>
<dbReference type="Pfam" id="PF00931">
    <property type="entry name" value="NB-ARC"/>
    <property type="match status" value="1"/>
</dbReference>
<dbReference type="SUPFAM" id="SSF52540">
    <property type="entry name" value="P-loop containing nucleoside triphosphate hydrolases"/>
    <property type="match status" value="1"/>
</dbReference>
<dbReference type="Gene3D" id="3.40.50.10140">
    <property type="entry name" value="Toll/interleukin-1 receptor homology (TIR) domain"/>
    <property type="match status" value="1"/>
</dbReference>
<dbReference type="Pfam" id="PF23282">
    <property type="entry name" value="WHD_ROQ1"/>
    <property type="match status" value="1"/>
</dbReference>
<dbReference type="PANTHER" id="PTHR11017">
    <property type="entry name" value="LEUCINE-RICH REPEAT-CONTAINING PROTEIN"/>
    <property type="match status" value="1"/>
</dbReference>
<evidence type="ECO:0000259" key="5">
    <source>
        <dbReference type="PROSITE" id="PS50104"/>
    </source>
</evidence>
<sequence length="1052" mass="120595">MASSSMSTHVRSNYDVFLSFRGEDTRCTVVSHLYEALCREGIFTFIDDQGLEAGGKISERLIEAINNSRFAVVVISKNYATSKWCLEELRLIMELHVENRIQVVPIFYEVEPSDVRHQTGTFAAAFQEYEDLDTATERVSQWRKALNQVGELSGIHSTTWHNEAAMIAKVVKSISSQLQRMGSTVLNSLVGMEAHMVKMNLLLNMGSENQVLFLGIWGMGGIGKTTIANCLYDRFSSQFSACYFFEDIKKTYKDKSPTYLQEIFLSRICGGLHIDFRSHEARSREIIARLGHRKILIVLDGVDKAEQVDALAKDTSWFGPGSRIIITTRDRGLLNSCGVKNVYKVKCLDDKDALQVFKSSAFRGRPPPSDGFEQLFITASRLAHGLPSALVTYATYLSENTTIEKWEDELSSLETRPHKNVNDILRNSYDDLDEQDQTAFLYVACFLDGYPFNHVTSLLNDGRSRMNHLTAKSLISISMDGCINMHFLVVQTGKAIVRKESKNRPSRQRFLWDTNEIYDVLDNNIGTDKIEGVTLHMCEMPDNLPMSITVFNEMHNIKFLKFFKHLGDAESNVQLSEDGFYFPRNIRLLHWDEYPLKTLPSTFRHHHLVELNLQHSNLESLWDSTVRLQNLRRLDVTGSKNLRELPDLSTAMNFQELIIQGCKRLQNIPESISGLHNLTNLNAIHCCFLRNNMFEVRLFDNSETFMWFPNEARLSNFLKNLSIEGRPIHVVTFGLGGFGLGGNAEHLSFDFKQQIPDQSMTIEEEPRMPHSHVHSLKSLEIKQFSYMNSGDPFRCLTFRNFPYLTELKLINLNIEDIPEDISHLQFLETLDLEGNNVRSLPQSLGQLPKLKYLSLRNCRELEELPQLTQVETLILSDCNLPWLLELQIKEERATYCLLELWLDNCKDVYFESHYSDHFTNLTYLNLSSHYFEKVPSSIRKLSSLETLCLNNCKTLVLVEALPLSLKHLYAHGCDSLESVSLSPNHSIKHFDLGHCPRLNQEEHEHLMDLFLDDGNSQESGYFLDIMNVFPFFVGFTEMCLLTGNWNVQLQPY</sequence>
<dbReference type="SUPFAM" id="SSF52047">
    <property type="entry name" value="RNI-like"/>
    <property type="match status" value="1"/>
</dbReference>
<dbReference type="InterPro" id="IPR044974">
    <property type="entry name" value="Disease_R_plants"/>
</dbReference>
<dbReference type="Gene3D" id="3.80.10.10">
    <property type="entry name" value="Ribonuclease Inhibitor"/>
    <property type="match status" value="3"/>
</dbReference>
<dbReference type="SUPFAM" id="SSF46785">
    <property type="entry name" value="Winged helix' DNA-binding domain"/>
    <property type="match status" value="1"/>
</dbReference>
<dbReference type="InterPro" id="IPR002182">
    <property type="entry name" value="NB-ARC"/>
</dbReference>
<dbReference type="InterPro" id="IPR032675">
    <property type="entry name" value="LRR_dom_sf"/>
</dbReference>
<name>A0A654ENF6_ARATH</name>
<evidence type="ECO:0000256" key="1">
    <source>
        <dbReference type="ARBA" id="ARBA00022614"/>
    </source>
</evidence>
<dbReference type="PRINTS" id="PR00364">
    <property type="entry name" value="DISEASERSIST"/>
</dbReference>
<dbReference type="FunFam" id="3.40.50.10140:FF:000007">
    <property type="entry name" value="Disease resistance protein (TIR-NBS-LRR class)"/>
    <property type="match status" value="1"/>
</dbReference>
<dbReference type="Proteomes" id="UP000426265">
    <property type="component" value="Unassembled WGS sequence"/>
</dbReference>
<dbReference type="InterPro" id="IPR058192">
    <property type="entry name" value="WHD_ROQ1-like"/>
</dbReference>
<evidence type="ECO:0000256" key="4">
    <source>
        <dbReference type="ARBA" id="ARBA00023027"/>
    </source>
</evidence>
<organism evidence="6 7">
    <name type="scientific">Arabidopsis thaliana</name>
    <name type="common">Mouse-ear cress</name>
    <dbReference type="NCBI Taxonomy" id="3702"/>
    <lineage>
        <taxon>Eukaryota</taxon>
        <taxon>Viridiplantae</taxon>
        <taxon>Streptophyta</taxon>
        <taxon>Embryophyta</taxon>
        <taxon>Tracheophyta</taxon>
        <taxon>Spermatophyta</taxon>
        <taxon>Magnoliopsida</taxon>
        <taxon>eudicotyledons</taxon>
        <taxon>Gunneridae</taxon>
        <taxon>Pentapetalae</taxon>
        <taxon>rosids</taxon>
        <taxon>malvids</taxon>
        <taxon>Brassicales</taxon>
        <taxon>Brassicaceae</taxon>
        <taxon>Camelineae</taxon>
        <taxon>Arabidopsis</taxon>
    </lineage>
</organism>
<accession>A0A654ENF6</accession>
<dbReference type="Pfam" id="PF07725">
    <property type="entry name" value="LRR_3"/>
    <property type="match status" value="1"/>
</dbReference>
<dbReference type="InterPro" id="IPR027417">
    <property type="entry name" value="P-loop_NTPase"/>
</dbReference>
<dbReference type="PANTHER" id="PTHR11017:SF501">
    <property type="entry name" value="ADP-RIBOSYL CYCLASE_CYCLIC ADP-RIBOSE HYDROLASE-RELATED"/>
    <property type="match status" value="1"/>
</dbReference>
<dbReference type="GO" id="GO:0006952">
    <property type="term" value="P:defense response"/>
    <property type="evidence" value="ECO:0007669"/>
    <property type="project" value="UniProtKB-KW"/>
</dbReference>
<dbReference type="ExpressionAtlas" id="A0A654ENF6">
    <property type="expression patterns" value="baseline and differential"/>
</dbReference>
<evidence type="ECO:0000256" key="3">
    <source>
        <dbReference type="ARBA" id="ARBA00022821"/>
    </source>
</evidence>
<dbReference type="SMART" id="SM00364">
    <property type="entry name" value="LRR_BAC"/>
    <property type="match status" value="3"/>
</dbReference>
<dbReference type="PROSITE" id="PS51450">
    <property type="entry name" value="LRR"/>
    <property type="match status" value="1"/>
</dbReference>
<dbReference type="SMART" id="SM00255">
    <property type="entry name" value="TIR"/>
    <property type="match status" value="1"/>
</dbReference>
<evidence type="ECO:0000313" key="7">
    <source>
        <dbReference type="Proteomes" id="UP000426265"/>
    </source>
</evidence>
<dbReference type="InterPro" id="IPR036390">
    <property type="entry name" value="WH_DNA-bd_sf"/>
</dbReference>
<keyword evidence="1" id="KW-0433">Leucine-rich repeat</keyword>
<dbReference type="SUPFAM" id="SSF52058">
    <property type="entry name" value="L domain-like"/>
    <property type="match status" value="1"/>
</dbReference>
<keyword evidence="3" id="KW-0611">Plant defense</keyword>
<dbReference type="AlphaFoldDB" id="A0A654ENF6"/>
<dbReference type="EMBL" id="CACRSJ010000104">
    <property type="protein sequence ID" value="VYS50849.1"/>
    <property type="molecule type" value="Genomic_DNA"/>
</dbReference>